<dbReference type="AlphaFoldDB" id="A0A9D2VW44"/>
<proteinExistence type="predicted"/>
<dbReference type="RefSeq" id="WP_277257975.1">
    <property type="nucleotide sequence ID" value="NZ_CAKNNN010000022.1"/>
</dbReference>
<keyword evidence="1" id="KW-0812">Transmembrane</keyword>
<comment type="caution">
    <text evidence="2">The sequence shown here is derived from an EMBL/GenBank/DDBJ whole genome shotgun (WGS) entry which is preliminary data.</text>
</comment>
<reference evidence="2" key="2">
    <citation type="submission" date="2021-09" db="EMBL/GenBank/DDBJ databases">
        <authorList>
            <person name="Gilroy R."/>
        </authorList>
    </citation>
    <scope>NUCLEOTIDE SEQUENCE</scope>
    <source>
        <strain evidence="2">USAMLcec4-12693</strain>
    </source>
</reference>
<accession>A0A9D2VW44</accession>
<keyword evidence="1" id="KW-1133">Transmembrane helix</keyword>
<keyword evidence="1" id="KW-0472">Membrane</keyword>
<gene>
    <name evidence="2" type="ORF">K8V39_01550</name>
</gene>
<dbReference type="Proteomes" id="UP000813420">
    <property type="component" value="Unassembled WGS sequence"/>
</dbReference>
<name>A0A9D2VW44_9FIRM</name>
<protein>
    <submittedName>
        <fullName evidence="2">Uncharacterized protein</fullName>
    </submittedName>
</protein>
<reference evidence="2" key="1">
    <citation type="journal article" date="2021" name="PeerJ">
        <title>Extensive microbial diversity within the chicken gut microbiome revealed by metagenomics and culture.</title>
        <authorList>
            <person name="Gilroy R."/>
            <person name="Ravi A."/>
            <person name="Getino M."/>
            <person name="Pursley I."/>
            <person name="Horton D.L."/>
            <person name="Alikhan N.F."/>
            <person name="Baker D."/>
            <person name="Gharbi K."/>
            <person name="Hall N."/>
            <person name="Watson M."/>
            <person name="Adriaenssens E.M."/>
            <person name="Foster-Nyarko E."/>
            <person name="Jarju S."/>
            <person name="Secka A."/>
            <person name="Antonio M."/>
            <person name="Oren A."/>
            <person name="Chaudhuri R.R."/>
            <person name="La Ragione R."/>
            <person name="Hildebrand F."/>
            <person name="Pallen M.J."/>
        </authorList>
    </citation>
    <scope>NUCLEOTIDE SEQUENCE</scope>
    <source>
        <strain evidence="2">USAMLcec4-12693</strain>
    </source>
</reference>
<evidence type="ECO:0000256" key="1">
    <source>
        <dbReference type="SAM" id="Phobius"/>
    </source>
</evidence>
<evidence type="ECO:0000313" key="3">
    <source>
        <dbReference type="Proteomes" id="UP000813420"/>
    </source>
</evidence>
<evidence type="ECO:0000313" key="2">
    <source>
        <dbReference type="EMBL" id="HJH48929.1"/>
    </source>
</evidence>
<organism evidence="2 3">
    <name type="scientific">Merdimonas faecis</name>
    <dbReference type="NCBI Taxonomy" id="1653435"/>
    <lineage>
        <taxon>Bacteria</taxon>
        <taxon>Bacillati</taxon>
        <taxon>Bacillota</taxon>
        <taxon>Clostridia</taxon>
        <taxon>Lachnospirales</taxon>
        <taxon>Lachnospiraceae</taxon>
        <taxon>Merdimonas</taxon>
    </lineage>
</organism>
<feature type="transmembrane region" description="Helical" evidence="1">
    <location>
        <begin position="6"/>
        <end position="23"/>
    </location>
</feature>
<dbReference type="EMBL" id="DYXE01000013">
    <property type="protein sequence ID" value="HJH48929.1"/>
    <property type="molecule type" value="Genomic_DNA"/>
</dbReference>
<sequence>MSNVWIQFIVFAVALLFFCWLLLEYCFYRKGKSPEGGLYLASKAAFALSHFWKAVDGAKEIPEDTLKKEAGRTPLEAENEGSRPMHVREIHGRESRALGQRKWFRPQM</sequence>